<feature type="non-terminal residue" evidence="1">
    <location>
        <position position="1"/>
    </location>
</feature>
<organism evidence="1 2">
    <name type="scientific">Datura stramonium</name>
    <name type="common">Jimsonweed</name>
    <name type="synonym">Common thornapple</name>
    <dbReference type="NCBI Taxonomy" id="4076"/>
    <lineage>
        <taxon>Eukaryota</taxon>
        <taxon>Viridiplantae</taxon>
        <taxon>Streptophyta</taxon>
        <taxon>Embryophyta</taxon>
        <taxon>Tracheophyta</taxon>
        <taxon>Spermatophyta</taxon>
        <taxon>Magnoliopsida</taxon>
        <taxon>eudicotyledons</taxon>
        <taxon>Gunneridae</taxon>
        <taxon>Pentapetalae</taxon>
        <taxon>asterids</taxon>
        <taxon>lamiids</taxon>
        <taxon>Solanales</taxon>
        <taxon>Solanaceae</taxon>
        <taxon>Solanoideae</taxon>
        <taxon>Datureae</taxon>
        <taxon>Datura</taxon>
    </lineage>
</organism>
<dbReference type="Proteomes" id="UP000823775">
    <property type="component" value="Unassembled WGS sequence"/>
</dbReference>
<protein>
    <submittedName>
        <fullName evidence="1">Uncharacterized protein</fullName>
    </submittedName>
</protein>
<dbReference type="EMBL" id="JACEIK010004009">
    <property type="protein sequence ID" value="MCD9643830.1"/>
    <property type="molecule type" value="Genomic_DNA"/>
</dbReference>
<proteinExistence type="predicted"/>
<keyword evidence="2" id="KW-1185">Reference proteome</keyword>
<comment type="caution">
    <text evidence="1">The sequence shown here is derived from an EMBL/GenBank/DDBJ whole genome shotgun (WGS) entry which is preliminary data.</text>
</comment>
<feature type="non-terminal residue" evidence="1">
    <location>
        <position position="55"/>
    </location>
</feature>
<evidence type="ECO:0000313" key="1">
    <source>
        <dbReference type="EMBL" id="MCD9643830.1"/>
    </source>
</evidence>
<evidence type="ECO:0000313" key="2">
    <source>
        <dbReference type="Proteomes" id="UP000823775"/>
    </source>
</evidence>
<gene>
    <name evidence="1" type="ORF">HAX54_031677</name>
</gene>
<sequence length="55" mass="5953">RSEGWMVYRRRGLLVEVVRGKWGGAGTVVAVVRVTGGGEEKRSFAGGCYGNPVRE</sequence>
<accession>A0ABS8VD06</accession>
<reference evidence="1 2" key="1">
    <citation type="journal article" date="2021" name="BMC Genomics">
        <title>Datura genome reveals duplications of psychoactive alkaloid biosynthetic genes and high mutation rate following tissue culture.</title>
        <authorList>
            <person name="Rajewski A."/>
            <person name="Carter-House D."/>
            <person name="Stajich J."/>
            <person name="Litt A."/>
        </authorList>
    </citation>
    <scope>NUCLEOTIDE SEQUENCE [LARGE SCALE GENOMIC DNA]</scope>
    <source>
        <strain evidence="1">AR-01</strain>
    </source>
</reference>
<name>A0ABS8VD06_DATST</name>